<protein>
    <submittedName>
        <fullName evidence="1">Uncharacterized protein</fullName>
    </submittedName>
</protein>
<organism evidence="1 2">
    <name type="scientific">Dreissena polymorpha</name>
    <name type="common">Zebra mussel</name>
    <name type="synonym">Mytilus polymorpha</name>
    <dbReference type="NCBI Taxonomy" id="45954"/>
    <lineage>
        <taxon>Eukaryota</taxon>
        <taxon>Metazoa</taxon>
        <taxon>Spiralia</taxon>
        <taxon>Lophotrochozoa</taxon>
        <taxon>Mollusca</taxon>
        <taxon>Bivalvia</taxon>
        <taxon>Autobranchia</taxon>
        <taxon>Heteroconchia</taxon>
        <taxon>Euheterodonta</taxon>
        <taxon>Imparidentia</taxon>
        <taxon>Neoheterodontei</taxon>
        <taxon>Myida</taxon>
        <taxon>Dreissenoidea</taxon>
        <taxon>Dreissenidae</taxon>
        <taxon>Dreissena</taxon>
    </lineage>
</organism>
<proteinExistence type="predicted"/>
<keyword evidence="2" id="KW-1185">Reference proteome</keyword>
<name>A0A9D4ICX0_DREPO</name>
<evidence type="ECO:0000313" key="1">
    <source>
        <dbReference type="EMBL" id="KAH3755318.1"/>
    </source>
</evidence>
<reference evidence="1" key="1">
    <citation type="journal article" date="2019" name="bioRxiv">
        <title>The Genome of the Zebra Mussel, Dreissena polymorpha: A Resource for Invasive Species Research.</title>
        <authorList>
            <person name="McCartney M.A."/>
            <person name="Auch B."/>
            <person name="Kono T."/>
            <person name="Mallez S."/>
            <person name="Zhang Y."/>
            <person name="Obille A."/>
            <person name="Becker A."/>
            <person name="Abrahante J.E."/>
            <person name="Garbe J."/>
            <person name="Badalamenti J.P."/>
            <person name="Herman A."/>
            <person name="Mangelson H."/>
            <person name="Liachko I."/>
            <person name="Sullivan S."/>
            <person name="Sone E.D."/>
            <person name="Koren S."/>
            <person name="Silverstein K.A.T."/>
            <person name="Beckman K.B."/>
            <person name="Gohl D.M."/>
        </authorList>
    </citation>
    <scope>NUCLEOTIDE SEQUENCE</scope>
    <source>
        <strain evidence="1">Duluth1</strain>
        <tissue evidence="1">Whole animal</tissue>
    </source>
</reference>
<gene>
    <name evidence="1" type="ORF">DPMN_190009</name>
</gene>
<accession>A0A9D4ICX0</accession>
<dbReference type="EMBL" id="JAIWYP010000010">
    <property type="protein sequence ID" value="KAH3755318.1"/>
    <property type="molecule type" value="Genomic_DNA"/>
</dbReference>
<sequence length="149" mass="16774">MSDASSAPTLEPKCCCRSGGLRRRQWTALSFMVDRFPGNYLPIVGLRGDAYLLGHDKRHPISTCLFRPARTETLPSVMLGILRLLSLFRTRAPRAATYLPRRRLPMGFGKRRFMFVIFGWIHTSPCATASAGITPWPHSYKISYTSLAV</sequence>
<evidence type="ECO:0000313" key="2">
    <source>
        <dbReference type="Proteomes" id="UP000828390"/>
    </source>
</evidence>
<comment type="caution">
    <text evidence="1">The sequence shown here is derived from an EMBL/GenBank/DDBJ whole genome shotgun (WGS) entry which is preliminary data.</text>
</comment>
<reference evidence="1" key="2">
    <citation type="submission" date="2020-11" db="EMBL/GenBank/DDBJ databases">
        <authorList>
            <person name="McCartney M.A."/>
            <person name="Auch B."/>
            <person name="Kono T."/>
            <person name="Mallez S."/>
            <person name="Becker A."/>
            <person name="Gohl D.M."/>
            <person name="Silverstein K.A.T."/>
            <person name="Koren S."/>
            <person name="Bechman K.B."/>
            <person name="Herman A."/>
            <person name="Abrahante J.E."/>
            <person name="Garbe J."/>
        </authorList>
    </citation>
    <scope>NUCLEOTIDE SEQUENCE</scope>
    <source>
        <strain evidence="1">Duluth1</strain>
        <tissue evidence="1">Whole animal</tissue>
    </source>
</reference>
<dbReference type="Proteomes" id="UP000828390">
    <property type="component" value="Unassembled WGS sequence"/>
</dbReference>
<dbReference type="AlphaFoldDB" id="A0A9D4ICX0"/>